<keyword evidence="3" id="KW-1185">Reference proteome</keyword>
<evidence type="ECO:0000259" key="1">
    <source>
        <dbReference type="Pfam" id="PF17775"/>
    </source>
</evidence>
<sequence>MTNNLKCPCGGDYAEQSLSYSECCEPFISGSAKPEHCEQLMRSRYTAYSLAKVDYLMATWHPSKQADLNRQELVQSAESTEWLRLEVVKSHQQGNNGVIEFNAWFKDSDGQGQKSEMKCLHETSRFEKVGEQWYYVDGDVESPGLSSSGLSKVGRNDPCPCGSGKKYKKCCG</sequence>
<dbReference type="PANTHER" id="PTHR33747:SF1">
    <property type="entry name" value="ADENYLATE CYCLASE-ASSOCIATED CAP C-TERMINAL DOMAIN-CONTAINING PROTEIN"/>
    <property type="match status" value="1"/>
</dbReference>
<dbReference type="Pfam" id="PF02810">
    <property type="entry name" value="SEC-C"/>
    <property type="match status" value="1"/>
</dbReference>
<dbReference type="AlphaFoldDB" id="A0A9E8KRN9"/>
<dbReference type="Proteomes" id="UP001164472">
    <property type="component" value="Chromosome"/>
</dbReference>
<dbReference type="NCBIfam" id="NF002449">
    <property type="entry name" value="PRK01617.1"/>
    <property type="match status" value="1"/>
</dbReference>
<dbReference type="InterPro" id="IPR048469">
    <property type="entry name" value="YchJ-like_M"/>
</dbReference>
<dbReference type="PANTHER" id="PTHR33747">
    <property type="entry name" value="UPF0225 PROTEIN SCO1677"/>
    <property type="match status" value="1"/>
</dbReference>
<accession>A0A9E8KRN9</accession>
<dbReference type="SUPFAM" id="SSF103642">
    <property type="entry name" value="Sec-C motif"/>
    <property type="match status" value="1"/>
</dbReference>
<protein>
    <submittedName>
        <fullName evidence="2">YchJ family protein</fullName>
    </submittedName>
</protein>
<feature type="domain" description="YchJ-like middle NTF2-like" evidence="1">
    <location>
        <begin position="37"/>
        <end position="138"/>
    </location>
</feature>
<dbReference type="InterPro" id="IPR032710">
    <property type="entry name" value="NTF2-like_dom_sf"/>
</dbReference>
<gene>
    <name evidence="2" type="ORF">NNL22_08520</name>
</gene>
<dbReference type="Pfam" id="PF17775">
    <property type="entry name" value="YchJ_M-like"/>
    <property type="match status" value="1"/>
</dbReference>
<proteinExistence type="predicted"/>
<evidence type="ECO:0000313" key="3">
    <source>
        <dbReference type="Proteomes" id="UP001164472"/>
    </source>
</evidence>
<evidence type="ECO:0000313" key="2">
    <source>
        <dbReference type="EMBL" id="UZW76610.1"/>
    </source>
</evidence>
<organism evidence="2 3">
    <name type="scientific">Alkalimarinus sediminis</name>
    <dbReference type="NCBI Taxonomy" id="1632866"/>
    <lineage>
        <taxon>Bacteria</taxon>
        <taxon>Pseudomonadati</taxon>
        <taxon>Pseudomonadota</taxon>
        <taxon>Gammaproteobacteria</taxon>
        <taxon>Alteromonadales</taxon>
        <taxon>Alteromonadaceae</taxon>
        <taxon>Alkalimarinus</taxon>
    </lineage>
</organism>
<dbReference type="Gene3D" id="3.10.450.50">
    <property type="match status" value="1"/>
</dbReference>
<dbReference type="NCBIfam" id="NF002486">
    <property type="entry name" value="PRK01752.1"/>
    <property type="match status" value="1"/>
</dbReference>
<dbReference type="SUPFAM" id="SSF54427">
    <property type="entry name" value="NTF2-like"/>
    <property type="match status" value="1"/>
</dbReference>
<name>A0A9E8KRN9_9ALTE</name>
<dbReference type="RefSeq" id="WP_251812450.1">
    <property type="nucleotide sequence ID" value="NZ_CP101527.1"/>
</dbReference>
<dbReference type="EMBL" id="CP101527">
    <property type="protein sequence ID" value="UZW76610.1"/>
    <property type="molecule type" value="Genomic_DNA"/>
</dbReference>
<dbReference type="KEGG" id="asem:NNL22_08520"/>
<reference evidence="2" key="1">
    <citation type="submission" date="2022-07" db="EMBL/GenBank/DDBJ databases">
        <title>Alkalimarinus sp. nov., isolated from gut of a Alitta virens.</title>
        <authorList>
            <person name="Yang A.I."/>
            <person name="Shin N.-R."/>
        </authorList>
    </citation>
    <scope>NUCLEOTIDE SEQUENCE</scope>
    <source>
        <strain evidence="2">FA028</strain>
    </source>
</reference>
<dbReference type="InterPro" id="IPR004027">
    <property type="entry name" value="SEC_C_motif"/>
</dbReference>